<evidence type="ECO:0000256" key="1">
    <source>
        <dbReference type="ARBA" id="ARBA00022630"/>
    </source>
</evidence>
<dbReference type="PROSITE" id="PS50113">
    <property type="entry name" value="PAC"/>
    <property type="match status" value="1"/>
</dbReference>
<keyword evidence="1" id="KW-0285">Flavoprotein</keyword>
<accession>A0AAD9T1S4</accession>
<feature type="compositionally biased region" description="Polar residues" evidence="4">
    <location>
        <begin position="624"/>
        <end position="635"/>
    </location>
</feature>
<evidence type="ECO:0000256" key="4">
    <source>
        <dbReference type="SAM" id="MobiDB-lite"/>
    </source>
</evidence>
<dbReference type="Pfam" id="PF13426">
    <property type="entry name" value="PAS_9"/>
    <property type="match status" value="1"/>
</dbReference>
<dbReference type="PANTHER" id="PTHR47429:SF9">
    <property type="entry name" value="PAS DOMAIN-CONTAINING PROTEIN"/>
    <property type="match status" value="1"/>
</dbReference>
<keyword evidence="7" id="KW-1185">Reference proteome</keyword>
<feature type="region of interest" description="Disordered" evidence="4">
    <location>
        <begin position="395"/>
        <end position="440"/>
    </location>
</feature>
<dbReference type="InterPro" id="IPR000700">
    <property type="entry name" value="PAS-assoc_C"/>
</dbReference>
<dbReference type="InterPro" id="IPR035965">
    <property type="entry name" value="PAS-like_dom_sf"/>
</dbReference>
<evidence type="ECO:0000313" key="6">
    <source>
        <dbReference type="EMBL" id="KAK2627775.1"/>
    </source>
</evidence>
<feature type="region of interest" description="Disordered" evidence="4">
    <location>
        <begin position="1"/>
        <end position="79"/>
    </location>
</feature>
<dbReference type="Gene3D" id="3.30.450.20">
    <property type="entry name" value="PAS domain"/>
    <property type="match status" value="1"/>
</dbReference>
<dbReference type="EMBL" id="JAUBYV010000003">
    <property type="protein sequence ID" value="KAK2627775.1"/>
    <property type="molecule type" value="Genomic_DNA"/>
</dbReference>
<dbReference type="Proteomes" id="UP001285354">
    <property type="component" value="Unassembled WGS sequence"/>
</dbReference>
<dbReference type="PANTHER" id="PTHR47429">
    <property type="entry name" value="PROTEIN TWIN LOV 1"/>
    <property type="match status" value="1"/>
</dbReference>
<comment type="caution">
    <text evidence="6">The sequence shown here is derived from an EMBL/GenBank/DDBJ whole genome shotgun (WGS) entry which is preliminary data.</text>
</comment>
<feature type="compositionally biased region" description="Polar residues" evidence="4">
    <location>
        <begin position="414"/>
        <end position="429"/>
    </location>
</feature>
<gene>
    <name evidence="6" type="ORF">QTJ16_002421</name>
</gene>
<keyword evidence="3" id="KW-0157">Chromophore</keyword>
<sequence>MDESTLTARSSPTISDNNRLFLTPSSPPSLSPTTVDLGANPLADEPQPRKSVAAAAATARSGEADSGEGEFFDLQPPPSAAREVKTEDVMKRLFSAEHLHLILGDPGFFCKFSSFLNRFKPNLVPTLIRYLEMRKAIKAIEYANSVASKICWPSHTDYYKVSRLKAAATDVRFKDYAEGEMLLLCSEALPAFVTHVLVGVVTDCLSRDMAGQGIPILRDLVGDLAEVFCLTDPSVHDNPIIFASQEFHRTTQYGTTYAIDRNCRFLQGPGTDKNATLRIAKAVSLGQESNEVLLNYRRDGTPFVNLLMCSPLYDDKGTIRYYIGAQVDVTGLVVDGLGIESFRALLHKDEVKKMEAAHEAEHKNLQSKFSTQHSSDKNKTKDSLTRLQELSMMFSQDESDVVNRNSRGADDSTDASSIRSGAPSSLRNRGQSKRVIIDNGAGPDGNVLNFSHHINKPHPMNTTLPGIYRHASQPLLCLPPLQPANGSEKYLLVRPYPSLQIIFVSPSLRIPGLLRTHLFTKLGGPTQTIAALESAFRDGASVTAKVLWLPKNTYAGERGRGPAEVKPRYIRCTPLLGSDDRVGVWMVVLVPVDGESIHDGYPRDAAQEMLDEMGEERKFYDGRSASTGRSRNPSRAESVRQGLNFDTEIHGGLGSKSKRVSRTGMPVSRGEVQKGNGFLKGLRCVDMDEKQLYAEYLRSSSATAESREDGMPMRRTEG</sequence>
<dbReference type="InterPro" id="IPR000014">
    <property type="entry name" value="PAS"/>
</dbReference>
<evidence type="ECO:0000256" key="3">
    <source>
        <dbReference type="ARBA" id="ARBA00022991"/>
    </source>
</evidence>
<keyword evidence="2" id="KW-0288">FMN</keyword>
<evidence type="ECO:0000256" key="2">
    <source>
        <dbReference type="ARBA" id="ARBA00022643"/>
    </source>
</evidence>
<evidence type="ECO:0000313" key="7">
    <source>
        <dbReference type="Proteomes" id="UP001285354"/>
    </source>
</evidence>
<feature type="domain" description="PAC" evidence="5">
    <location>
        <begin position="288"/>
        <end position="341"/>
    </location>
</feature>
<proteinExistence type="predicted"/>
<organism evidence="6 7">
    <name type="scientific">Diplocarpon rosae</name>
    <dbReference type="NCBI Taxonomy" id="946125"/>
    <lineage>
        <taxon>Eukaryota</taxon>
        <taxon>Fungi</taxon>
        <taxon>Dikarya</taxon>
        <taxon>Ascomycota</taxon>
        <taxon>Pezizomycotina</taxon>
        <taxon>Leotiomycetes</taxon>
        <taxon>Helotiales</taxon>
        <taxon>Drepanopezizaceae</taxon>
        <taxon>Diplocarpon</taxon>
    </lineage>
</organism>
<name>A0AAD9T1S4_9HELO</name>
<feature type="compositionally biased region" description="Polar residues" evidence="4">
    <location>
        <begin position="395"/>
        <end position="406"/>
    </location>
</feature>
<dbReference type="SMART" id="SM00086">
    <property type="entry name" value="PAC"/>
    <property type="match status" value="1"/>
</dbReference>
<feature type="region of interest" description="Disordered" evidence="4">
    <location>
        <begin position="356"/>
        <end position="382"/>
    </location>
</feature>
<dbReference type="AlphaFoldDB" id="A0AAD9T1S4"/>
<evidence type="ECO:0000259" key="5">
    <source>
        <dbReference type="PROSITE" id="PS50113"/>
    </source>
</evidence>
<protein>
    <recommendedName>
        <fullName evidence="5">PAC domain-containing protein</fullName>
    </recommendedName>
</protein>
<reference evidence="6" key="1">
    <citation type="submission" date="2023-06" db="EMBL/GenBank/DDBJ databases">
        <title>Draft genome of Marssonina rosae.</title>
        <authorList>
            <person name="Cheng Q."/>
        </authorList>
    </citation>
    <scope>NUCLEOTIDE SEQUENCE</scope>
    <source>
        <strain evidence="6">R4</strain>
    </source>
</reference>
<dbReference type="SUPFAM" id="SSF55785">
    <property type="entry name" value="PYP-like sensor domain (PAS domain)"/>
    <property type="match status" value="1"/>
</dbReference>
<feature type="region of interest" description="Disordered" evidence="4">
    <location>
        <begin position="619"/>
        <end position="672"/>
    </location>
</feature>
<dbReference type="InterPro" id="IPR001610">
    <property type="entry name" value="PAC"/>
</dbReference>
<dbReference type="GO" id="GO:0005634">
    <property type="term" value="C:nucleus"/>
    <property type="evidence" value="ECO:0007669"/>
    <property type="project" value="TreeGrafter"/>
</dbReference>
<feature type="compositionally biased region" description="Polar residues" evidence="4">
    <location>
        <begin position="1"/>
        <end position="20"/>
    </location>
</feature>